<feature type="region of interest" description="Disordered" evidence="14">
    <location>
        <begin position="1491"/>
        <end position="1517"/>
    </location>
</feature>
<dbReference type="InterPro" id="IPR016130">
    <property type="entry name" value="Tyr_Pase_AS"/>
</dbReference>
<dbReference type="FunFam" id="2.60.40.10:FF:000313">
    <property type="entry name" value="Receptor-type tyrosine-protein phosphatase zeta"/>
    <property type="match status" value="1"/>
</dbReference>
<dbReference type="FunFam" id="3.90.190.10:FF:000016">
    <property type="entry name" value="receptor-type tyrosine-protein phosphatase gamma isoform X1"/>
    <property type="match status" value="1"/>
</dbReference>
<feature type="compositionally biased region" description="Polar residues" evidence="14">
    <location>
        <begin position="461"/>
        <end position="471"/>
    </location>
</feature>
<dbReference type="Pfam" id="PF00102">
    <property type="entry name" value="Y_phosphatase"/>
    <property type="match status" value="2"/>
</dbReference>
<dbReference type="InterPro" id="IPR001148">
    <property type="entry name" value="CA_dom"/>
</dbReference>
<evidence type="ECO:0000259" key="15">
    <source>
        <dbReference type="PROSITE" id="PS50055"/>
    </source>
</evidence>
<keyword evidence="9" id="KW-1133">Transmembrane helix</keyword>
<feature type="compositionally biased region" description="Basic and acidic residues" evidence="14">
    <location>
        <begin position="596"/>
        <end position="605"/>
    </location>
</feature>
<dbReference type="PROSITE" id="PS50853">
    <property type="entry name" value="FN3"/>
    <property type="match status" value="1"/>
</dbReference>
<dbReference type="Pfam" id="PF00041">
    <property type="entry name" value="fn3"/>
    <property type="match status" value="1"/>
</dbReference>
<evidence type="ECO:0000259" key="18">
    <source>
        <dbReference type="PROSITE" id="PS51144"/>
    </source>
</evidence>
<comment type="subcellular location">
    <subcellularLocation>
        <location evidence="1">Membrane</location>
        <topology evidence="1">Single-pass type I membrane protein</topology>
    </subcellularLocation>
</comment>
<feature type="domain" description="Fibronectin type-III" evidence="17">
    <location>
        <begin position="331"/>
        <end position="428"/>
    </location>
</feature>
<organism evidence="19 20">
    <name type="scientific">Chanos chanos</name>
    <name type="common">Milkfish</name>
    <name type="synonym">Mugil chanos</name>
    <dbReference type="NCBI Taxonomy" id="29144"/>
    <lineage>
        <taxon>Eukaryota</taxon>
        <taxon>Metazoa</taxon>
        <taxon>Chordata</taxon>
        <taxon>Craniata</taxon>
        <taxon>Vertebrata</taxon>
        <taxon>Euteleostomi</taxon>
        <taxon>Actinopterygii</taxon>
        <taxon>Neopterygii</taxon>
        <taxon>Teleostei</taxon>
        <taxon>Ostariophysi</taxon>
        <taxon>Gonorynchiformes</taxon>
        <taxon>Chanidae</taxon>
        <taxon>Chanos</taxon>
    </lineage>
</organism>
<dbReference type="Proteomes" id="UP000504632">
    <property type="component" value="Chromosome 1"/>
</dbReference>
<evidence type="ECO:0000256" key="9">
    <source>
        <dbReference type="ARBA" id="ARBA00022989"/>
    </source>
</evidence>
<dbReference type="OrthoDB" id="429145at2759"/>
<proteinExistence type="inferred from homology"/>
<feature type="compositionally biased region" description="Basic and acidic residues" evidence="14">
    <location>
        <begin position="732"/>
        <end position="741"/>
    </location>
</feature>
<dbReference type="InterPro" id="IPR036398">
    <property type="entry name" value="CA_dom_sf"/>
</dbReference>
<feature type="domain" description="Tyrosine specific protein phosphatases" evidence="16">
    <location>
        <begin position="1111"/>
        <end position="1185"/>
    </location>
</feature>
<evidence type="ECO:0000256" key="5">
    <source>
        <dbReference type="ARBA" id="ARBA00022729"/>
    </source>
</evidence>
<keyword evidence="7" id="KW-0378">Hydrolase</keyword>
<evidence type="ECO:0000256" key="12">
    <source>
        <dbReference type="ARBA" id="ARBA00023180"/>
    </source>
</evidence>
<keyword evidence="10" id="KW-0472">Membrane</keyword>
<evidence type="ECO:0000256" key="7">
    <source>
        <dbReference type="ARBA" id="ARBA00022801"/>
    </source>
</evidence>
<dbReference type="InParanoid" id="A0A6J2V274"/>
<dbReference type="PANTHER" id="PTHR19134:SF461">
    <property type="entry name" value="RECEPTOR-TYPE TYROSINE-PROTEIN PHOSPHATASE ZETA"/>
    <property type="match status" value="1"/>
</dbReference>
<evidence type="ECO:0000256" key="8">
    <source>
        <dbReference type="ARBA" id="ARBA00022912"/>
    </source>
</evidence>
<evidence type="ECO:0000256" key="1">
    <source>
        <dbReference type="ARBA" id="ARBA00004479"/>
    </source>
</evidence>
<keyword evidence="8" id="KW-0904">Protein phosphatase</keyword>
<dbReference type="CTD" id="553019"/>
<evidence type="ECO:0000256" key="14">
    <source>
        <dbReference type="SAM" id="MobiDB-lite"/>
    </source>
</evidence>
<dbReference type="PANTHER" id="PTHR19134">
    <property type="entry name" value="RECEPTOR-TYPE TYROSINE-PROTEIN PHOSPHATASE"/>
    <property type="match status" value="1"/>
</dbReference>
<dbReference type="InterPro" id="IPR003595">
    <property type="entry name" value="Tyr_Pase_cat"/>
</dbReference>
<dbReference type="InterPro" id="IPR036116">
    <property type="entry name" value="FN3_sf"/>
</dbReference>
<evidence type="ECO:0000256" key="3">
    <source>
        <dbReference type="ARBA" id="ARBA00013064"/>
    </source>
</evidence>
<dbReference type="InterPro" id="IPR029021">
    <property type="entry name" value="Prot-tyrosine_phosphatase-like"/>
</dbReference>
<dbReference type="GO" id="GO:0005886">
    <property type="term" value="C:plasma membrane"/>
    <property type="evidence" value="ECO:0007669"/>
    <property type="project" value="UniProtKB-ARBA"/>
</dbReference>
<feature type="domain" description="Alpha-carbonic anhydrase" evidence="18">
    <location>
        <begin position="53"/>
        <end position="317"/>
    </location>
</feature>
<accession>A0A6J2V274</accession>
<dbReference type="CDD" id="cd03122">
    <property type="entry name" value="alpha_CARP_receptor_like"/>
    <property type="match status" value="1"/>
</dbReference>
<dbReference type="SUPFAM" id="SSF49265">
    <property type="entry name" value="Fibronectin type III"/>
    <property type="match status" value="1"/>
</dbReference>
<keyword evidence="11" id="KW-1015">Disulfide bond</keyword>
<dbReference type="InterPro" id="IPR013783">
    <property type="entry name" value="Ig-like_fold"/>
</dbReference>
<evidence type="ECO:0000256" key="6">
    <source>
        <dbReference type="ARBA" id="ARBA00022737"/>
    </source>
</evidence>
<evidence type="ECO:0000256" key="10">
    <source>
        <dbReference type="ARBA" id="ARBA00023136"/>
    </source>
</evidence>
<feature type="compositionally biased region" description="Polar residues" evidence="14">
    <location>
        <begin position="1495"/>
        <end position="1517"/>
    </location>
</feature>
<keyword evidence="12" id="KW-0325">Glycoprotein</keyword>
<dbReference type="InterPro" id="IPR050348">
    <property type="entry name" value="Protein-Tyr_Phosphatase"/>
</dbReference>
<dbReference type="EC" id="3.1.3.48" evidence="3"/>
<dbReference type="InterPro" id="IPR000387">
    <property type="entry name" value="Tyr_Pase_dom"/>
</dbReference>
<evidence type="ECO:0000256" key="11">
    <source>
        <dbReference type="ARBA" id="ARBA00023157"/>
    </source>
</evidence>
<dbReference type="Gene3D" id="2.60.40.10">
    <property type="entry name" value="Immunoglobulins"/>
    <property type="match status" value="1"/>
</dbReference>
<feature type="compositionally biased region" description="Polar residues" evidence="14">
    <location>
        <begin position="583"/>
        <end position="595"/>
    </location>
</feature>
<name>A0A6J2V274_CHACN</name>
<dbReference type="SUPFAM" id="SSF51069">
    <property type="entry name" value="Carbonic anhydrase"/>
    <property type="match status" value="1"/>
</dbReference>
<gene>
    <name evidence="20" type="primary">ptprz1b</name>
</gene>
<feature type="domain" description="Tyrosine specific protein phosphatases" evidence="16">
    <location>
        <begin position="1400"/>
        <end position="1474"/>
    </location>
</feature>
<evidence type="ECO:0000259" key="17">
    <source>
        <dbReference type="PROSITE" id="PS50853"/>
    </source>
</evidence>
<evidence type="ECO:0000256" key="4">
    <source>
        <dbReference type="ARBA" id="ARBA00022692"/>
    </source>
</evidence>
<protein>
    <recommendedName>
        <fullName evidence="3">protein-tyrosine-phosphatase</fullName>
        <ecNumber evidence="3">3.1.3.48</ecNumber>
    </recommendedName>
</protein>
<dbReference type="FunFam" id="3.90.190.10:FF:000013">
    <property type="entry name" value="receptor-type tyrosine-protein phosphatase zeta isoform X1"/>
    <property type="match status" value="1"/>
</dbReference>
<comment type="similarity">
    <text evidence="2">Belongs to the protein-tyrosine phosphatase family. Receptor class 5 subfamily.</text>
</comment>
<dbReference type="GO" id="GO:0004725">
    <property type="term" value="F:protein tyrosine phosphatase activity"/>
    <property type="evidence" value="ECO:0007669"/>
    <property type="project" value="UniProtKB-EC"/>
</dbReference>
<keyword evidence="6" id="KW-0677">Repeat</keyword>
<keyword evidence="19" id="KW-1185">Reference proteome</keyword>
<dbReference type="InterPro" id="IPR000242">
    <property type="entry name" value="PTP_cat"/>
</dbReference>
<dbReference type="CDD" id="cd00063">
    <property type="entry name" value="FN3"/>
    <property type="match status" value="1"/>
</dbReference>
<dbReference type="InterPro" id="IPR041887">
    <property type="entry name" value="Alpha_CARP_receptor-type"/>
</dbReference>
<dbReference type="GeneID" id="115809472"/>
<feature type="compositionally biased region" description="Low complexity" evidence="14">
    <location>
        <begin position="628"/>
        <end position="650"/>
    </location>
</feature>
<dbReference type="PROSITE" id="PS51144">
    <property type="entry name" value="ALPHA_CA_2"/>
    <property type="match status" value="1"/>
</dbReference>
<evidence type="ECO:0000256" key="13">
    <source>
        <dbReference type="ARBA" id="ARBA00051722"/>
    </source>
</evidence>
<dbReference type="InterPro" id="IPR003961">
    <property type="entry name" value="FN3_dom"/>
</dbReference>
<feature type="region of interest" description="Disordered" evidence="14">
    <location>
        <begin position="578"/>
        <end position="693"/>
    </location>
</feature>
<feature type="domain" description="Tyrosine-protein phosphatase" evidence="15">
    <location>
        <begin position="1225"/>
        <end position="1483"/>
    </location>
</feature>
<feature type="region of interest" description="Disordered" evidence="14">
    <location>
        <begin position="732"/>
        <end position="790"/>
    </location>
</feature>
<dbReference type="Pfam" id="PF00194">
    <property type="entry name" value="Carb_anhydrase"/>
    <property type="match status" value="1"/>
</dbReference>
<keyword evidence="4" id="KW-0812">Transmembrane</keyword>
<evidence type="ECO:0000313" key="20">
    <source>
        <dbReference type="RefSeq" id="XP_030627040.1"/>
    </source>
</evidence>
<dbReference type="PROSITE" id="PS00383">
    <property type="entry name" value="TYR_PHOSPHATASE_1"/>
    <property type="match status" value="1"/>
</dbReference>
<dbReference type="PROSITE" id="PS50056">
    <property type="entry name" value="TYR_PHOSPHATASE_2"/>
    <property type="match status" value="2"/>
</dbReference>
<evidence type="ECO:0000259" key="16">
    <source>
        <dbReference type="PROSITE" id="PS50056"/>
    </source>
</evidence>
<reference evidence="20" key="1">
    <citation type="submission" date="2025-08" db="UniProtKB">
        <authorList>
            <consortium name="RefSeq"/>
        </authorList>
    </citation>
    <scope>IDENTIFICATION</scope>
</reference>
<dbReference type="RefSeq" id="XP_030627040.1">
    <property type="nucleotide sequence ID" value="XM_030771180.1"/>
</dbReference>
<feature type="domain" description="Tyrosine-protein phosphatase" evidence="15">
    <location>
        <begin position="919"/>
        <end position="1194"/>
    </location>
</feature>
<dbReference type="PRINTS" id="PR00700">
    <property type="entry name" value="PRTYPHPHTASE"/>
</dbReference>
<evidence type="ECO:0000313" key="19">
    <source>
        <dbReference type="Proteomes" id="UP000504632"/>
    </source>
</evidence>
<keyword evidence="5" id="KW-0732">Signal</keyword>
<dbReference type="SUPFAM" id="SSF52799">
    <property type="entry name" value="(Phosphotyrosine protein) phosphatases II"/>
    <property type="match status" value="2"/>
</dbReference>
<keyword evidence="20" id="KW-0675">Receptor</keyword>
<sequence length="1517" mass="169378">MSAFVFKGKKMPTHPPPHPILKTDTKEVLCTISATVDRTDAYLRGQRKSTEDVDWSYTGTLNQQHWAKKYPACNNARQSPIDIDEDFTQVDVHFQNLLLEGWDQLTPESTTIKNDGKTVVISLSGEYYVSGGGLSSRFKVAKIIFHWGRCNASSDGSEHSLNGNKFPLEMQIYCYNDEGFKSIDDAVGAGGRIAALAVLFEVSFEDNENYAAILGAINRVSRFGKSSTVESFSLRGLLPDFSDKYYIYNGSLTTPPCTEIVEWIVFKNTVSISDSQLEMFCEVMTMQQAGYVMLMDYLQNNFREQQDQFTGQVYSSYTGTEEVLAPMCSSEPENVQADPQNYTSIVVTWERPRAVYDTSIERYSVTYQRLQGKDSPKRQYLTDGDQDVGAIIQNLLANSSYVVQVVALCTNGLIGRMSDQVIVDMPLEDPENDPDPSPDLAQSVDYEEVTSPKTRRVEKLNTPSGRTFTRHSSSSKSSISVTMVTDQPGFLFPGIRTTTLPIRRRITEESALSWSPDQNKAETYTKQSISRLVPKEGEITPRNDMVVTDIYYEDFLNLSSVTTTVSMNEELQNLITLPDEPDQVSSGDQELTTADNDNRDSKRAETTPLSKSLGYLTSAPPMQWAPGTTTKSSTTSTTITTTSTTSTSSKIRLHTTQPLLNDSSSLHSALTPEEGSTPSFTLDGQGESSGSGSPMFLEELEREFEKEQTGLVTESTHTDMAVVSLIEAGLKEKAEDERNADSEGLSSTFYFESEPEADGFTTKSLDFSSRKTDMSERDGGSGESVSKTPFNPSISVELRVPDLTNRKSVGQYVSYTEASNSSPESRVGMVGGVEKEMRTVVPLAVVSTLTILCLLVLVGILIYWRRCFQSAHFYVEDNISPKIISTPSTPLLLNTDDHEALPVKEFVKHVADLHANNTFSKEFEILKESYEEIQGFTADMGITTESSNHPDNKSKNRYINILAYDHSRVKLSHSLDRDGKSADYINANYVDGYKRSKAYIAAQGPLKSSLEDFWRMVWEQNVGVIVMITNLVEKGRRKCDQYWPLENQEEYGNFLVTLKSTKTLAYFTLRTFTLRNTSIKKGSLKGRSQERTVVQYHYTQWPDMGVPEYTLPVLSFVRKSSQARSPDMGPVVVHCSAGVGRTGTYIVLDSMLQQVKEEGTVNIMGFLKHIRTQRNFLVQTEEQYVFIHDALVEAILSSETEVPSNQIHAYVSDLLTPGISGSTQLEGQFKLISQSCAKQSDCSVALKEANAEKNRSSSLLPVERSRVSLSTVTGDSSDYISASYIMGYHRSTEFIITQNPLSNTIQDFWRMIWDHNAQIIISLPDTQTEEAECIYWPSKEQPISCETFTVTFTGEDKVYLSNEECLVVHDFILEALKDDYVLEVRQYSAPCWPNPDSPISNTFELINIIRDDTSHREGPIVIHDKRGGCTAGTLCALTTLVNQLEEENRVDVYQTARMTNLMRPGVFSDIEQYQFLYKAILSLVGTKEDEKTLHSPESNGTVPGGSTNAAESLQSLM</sequence>
<feature type="compositionally biased region" description="Basic and acidic residues" evidence="14">
    <location>
        <begin position="768"/>
        <end position="780"/>
    </location>
</feature>
<dbReference type="SMART" id="SM01057">
    <property type="entry name" value="Carb_anhydrase"/>
    <property type="match status" value="1"/>
</dbReference>
<dbReference type="SMART" id="SM00404">
    <property type="entry name" value="PTPc_motif"/>
    <property type="match status" value="2"/>
</dbReference>
<dbReference type="PROSITE" id="PS50055">
    <property type="entry name" value="TYR_PHOSPHATASE_PTP"/>
    <property type="match status" value="2"/>
</dbReference>
<feature type="compositionally biased region" description="Acidic residues" evidence="14">
    <location>
        <begin position="427"/>
        <end position="436"/>
    </location>
</feature>
<evidence type="ECO:0000256" key="2">
    <source>
        <dbReference type="ARBA" id="ARBA00006246"/>
    </source>
</evidence>
<feature type="region of interest" description="Disordered" evidence="14">
    <location>
        <begin position="427"/>
        <end position="474"/>
    </location>
</feature>
<dbReference type="SMART" id="SM00194">
    <property type="entry name" value="PTPc"/>
    <property type="match status" value="2"/>
</dbReference>
<feature type="compositionally biased region" description="Polar residues" evidence="14">
    <location>
        <begin position="654"/>
        <end position="692"/>
    </location>
</feature>
<comment type="catalytic activity">
    <reaction evidence="13">
        <text>O-phospho-L-tyrosyl-[protein] + H2O = L-tyrosyl-[protein] + phosphate</text>
        <dbReference type="Rhea" id="RHEA:10684"/>
        <dbReference type="Rhea" id="RHEA-COMP:10136"/>
        <dbReference type="Rhea" id="RHEA-COMP:20101"/>
        <dbReference type="ChEBI" id="CHEBI:15377"/>
        <dbReference type="ChEBI" id="CHEBI:43474"/>
        <dbReference type="ChEBI" id="CHEBI:46858"/>
        <dbReference type="ChEBI" id="CHEBI:61978"/>
        <dbReference type="EC" id="3.1.3.48"/>
    </reaction>
</comment>
<dbReference type="Gene3D" id="3.90.190.10">
    <property type="entry name" value="Protein tyrosine phosphatase superfamily"/>
    <property type="match status" value="2"/>
</dbReference>
<dbReference type="SMART" id="SM00060">
    <property type="entry name" value="FN3"/>
    <property type="match status" value="1"/>
</dbReference>
<dbReference type="Gene3D" id="3.10.200.10">
    <property type="entry name" value="Alpha carbonic anhydrase"/>
    <property type="match status" value="1"/>
</dbReference>